<gene>
    <name evidence="1" type="ORF">GCM10010406_55530</name>
</gene>
<name>A0ABN3N1T7_9ACTN</name>
<evidence type="ECO:0000313" key="2">
    <source>
        <dbReference type="Proteomes" id="UP001501358"/>
    </source>
</evidence>
<evidence type="ECO:0000313" key="1">
    <source>
        <dbReference type="EMBL" id="GAA2512414.1"/>
    </source>
</evidence>
<reference evidence="1 2" key="1">
    <citation type="journal article" date="2019" name="Int. J. Syst. Evol. Microbiol.">
        <title>The Global Catalogue of Microorganisms (GCM) 10K type strain sequencing project: providing services to taxonomists for standard genome sequencing and annotation.</title>
        <authorList>
            <consortium name="The Broad Institute Genomics Platform"/>
            <consortium name="The Broad Institute Genome Sequencing Center for Infectious Disease"/>
            <person name="Wu L."/>
            <person name="Ma J."/>
        </authorList>
    </citation>
    <scope>NUCLEOTIDE SEQUENCE [LARGE SCALE GENOMIC DNA]</scope>
    <source>
        <strain evidence="1 2">JCM 6307</strain>
    </source>
</reference>
<comment type="caution">
    <text evidence="1">The sequence shown here is derived from an EMBL/GenBank/DDBJ whole genome shotgun (WGS) entry which is preliminary data.</text>
</comment>
<dbReference type="EMBL" id="BAAATA010000067">
    <property type="protein sequence ID" value="GAA2512414.1"/>
    <property type="molecule type" value="Genomic_DNA"/>
</dbReference>
<dbReference type="Proteomes" id="UP001501358">
    <property type="component" value="Unassembled WGS sequence"/>
</dbReference>
<organism evidence="1 2">
    <name type="scientific">Streptomyces thermolineatus</name>
    <dbReference type="NCBI Taxonomy" id="44033"/>
    <lineage>
        <taxon>Bacteria</taxon>
        <taxon>Bacillati</taxon>
        <taxon>Actinomycetota</taxon>
        <taxon>Actinomycetes</taxon>
        <taxon>Kitasatosporales</taxon>
        <taxon>Streptomycetaceae</taxon>
        <taxon>Streptomyces</taxon>
    </lineage>
</organism>
<accession>A0ABN3N1T7</accession>
<protein>
    <submittedName>
        <fullName evidence="1">Uncharacterized protein</fullName>
    </submittedName>
</protein>
<proteinExistence type="predicted"/>
<keyword evidence="2" id="KW-1185">Reference proteome</keyword>
<sequence>MADQYRVDLSELDSVVKKLNGVLKEVQDTKGKAKSETYLPPGALGTGFAEARNLETAHVSMKDQIEAIIDHLDDVMDKFGKKTVSTKNAYEESDYEVQAALSQKQS</sequence>
<dbReference type="RefSeq" id="WP_344386254.1">
    <property type="nucleotide sequence ID" value="NZ_BAAATA010000067.1"/>
</dbReference>